<evidence type="ECO:0000313" key="3">
    <source>
        <dbReference type="Proteomes" id="UP000187209"/>
    </source>
</evidence>
<keyword evidence="3" id="KW-1185">Reference proteome</keyword>
<feature type="compositionally biased region" description="Polar residues" evidence="1">
    <location>
        <begin position="52"/>
        <end position="61"/>
    </location>
</feature>
<reference evidence="2 3" key="1">
    <citation type="submission" date="2016-11" db="EMBL/GenBank/DDBJ databases">
        <title>The macronuclear genome of Stentor coeruleus: a giant cell with tiny introns.</title>
        <authorList>
            <person name="Slabodnick M."/>
            <person name="Ruby J.G."/>
            <person name="Reiff S.B."/>
            <person name="Swart E.C."/>
            <person name="Gosai S."/>
            <person name="Prabakaran S."/>
            <person name="Witkowska E."/>
            <person name="Larue G.E."/>
            <person name="Fisher S."/>
            <person name="Freeman R.M."/>
            <person name="Gunawardena J."/>
            <person name="Chu W."/>
            <person name="Stover N.A."/>
            <person name="Gregory B.D."/>
            <person name="Nowacki M."/>
            <person name="Derisi J."/>
            <person name="Roy S.W."/>
            <person name="Marshall W.F."/>
            <person name="Sood P."/>
        </authorList>
    </citation>
    <scope>NUCLEOTIDE SEQUENCE [LARGE SCALE GENOMIC DNA]</scope>
    <source>
        <strain evidence="2">WM001</strain>
    </source>
</reference>
<accession>A0A1R2CRS3</accession>
<proteinExistence type="predicted"/>
<dbReference type="Proteomes" id="UP000187209">
    <property type="component" value="Unassembled WGS sequence"/>
</dbReference>
<organism evidence="2 3">
    <name type="scientific">Stentor coeruleus</name>
    <dbReference type="NCBI Taxonomy" id="5963"/>
    <lineage>
        <taxon>Eukaryota</taxon>
        <taxon>Sar</taxon>
        <taxon>Alveolata</taxon>
        <taxon>Ciliophora</taxon>
        <taxon>Postciliodesmatophora</taxon>
        <taxon>Heterotrichea</taxon>
        <taxon>Heterotrichida</taxon>
        <taxon>Stentoridae</taxon>
        <taxon>Stentor</taxon>
    </lineage>
</organism>
<dbReference type="PANTHER" id="PTHR37028:SF4">
    <property type="entry name" value="ALMS MOTIF DOMAIN-CONTAINING PROTEIN"/>
    <property type="match status" value="1"/>
</dbReference>
<dbReference type="PANTHER" id="PTHR37028">
    <property type="entry name" value="UNNAMED PRODUCT-RELATED"/>
    <property type="match status" value="1"/>
</dbReference>
<protein>
    <submittedName>
        <fullName evidence="2">Uncharacterized protein</fullName>
    </submittedName>
</protein>
<sequence length="534" mass="62759">MYDNEIYTFELDFFDTKPTKKKLSLCDTHKLLKKPSFTELNKRINEYPSSPPNINNQSRPASTGVRKSRVPTSTSRERCTRTPEDYLKECTFKPTISKSHSKKTLKVPLEKKLQLLAKSKRDTIENREKAKLKKEIEEAASYPYTPEISNYNLKSKFSYEKQSQTNKYEELEKLKRQQELEKESECTFHPKIINKTNSQTIPLHERIDQIQIQKLKSSYKLRQKYDIDLSFKPQINSRSRALSTQRKTSTDIGSESTKKGLSHAGSSKEIICSDISPIRIPKREFYDHSEFFNRQDEHINRKNSNIKTRQEAQNESLTFTPMINKQSSIIADNNTSPKTIIKRMREMSDNNVLKMQRQNAAREAFYAKFPFAPEINEVSQKIGRSSSIEKLTEDNIKKKNIDRKVEEICQDDMKNCTFSPKINPKKFHYLKSSYGQDGDIMKRIEEEDKEKREKNRRMKFEKEFEEAKCCSFRPEISREKNKFEKKTSVKGLDRYFELKQMAKRISVEKEEQEKNAFAYTGGCRKLEWISSNVT</sequence>
<evidence type="ECO:0000313" key="2">
    <source>
        <dbReference type="EMBL" id="OMJ91712.1"/>
    </source>
</evidence>
<dbReference type="EMBL" id="MPUH01000076">
    <property type="protein sequence ID" value="OMJ91712.1"/>
    <property type="molecule type" value="Genomic_DNA"/>
</dbReference>
<comment type="caution">
    <text evidence="2">The sequence shown here is derived from an EMBL/GenBank/DDBJ whole genome shotgun (WGS) entry which is preliminary data.</text>
</comment>
<gene>
    <name evidence="2" type="ORF">SteCoe_5743</name>
</gene>
<feature type="region of interest" description="Disordered" evidence="1">
    <location>
        <begin position="237"/>
        <end position="263"/>
    </location>
</feature>
<feature type="compositionally biased region" description="Polar residues" evidence="1">
    <location>
        <begin position="237"/>
        <end position="255"/>
    </location>
</feature>
<evidence type="ECO:0000256" key="1">
    <source>
        <dbReference type="SAM" id="MobiDB-lite"/>
    </source>
</evidence>
<name>A0A1R2CRS3_9CILI</name>
<dbReference type="AlphaFoldDB" id="A0A1R2CRS3"/>
<feature type="region of interest" description="Disordered" evidence="1">
    <location>
        <begin position="46"/>
        <end position="77"/>
    </location>
</feature>
<dbReference type="OrthoDB" id="439158at2759"/>